<dbReference type="Proteomes" id="UP000077875">
    <property type="component" value="Chromosome"/>
</dbReference>
<sequence>MGYLGQGESDRARQAFERALDQDPHDPTALHGIALLEHRAGNDEIAERYYQRTLLELPRRDQRSADEIPSETPVRNNYAALLYEEQRYTEACEQLERAAGDTAYAGRARVLVNLSQCQLHLGETAAARASLNLAERIAPDQPTVLLALAYLDYAERDMGASRARLTQYERLAGLTREGRALHEALENTADASPNTLEPASSAIDQP</sequence>
<dbReference type="Pfam" id="PF13432">
    <property type="entry name" value="TPR_16"/>
    <property type="match status" value="2"/>
</dbReference>
<protein>
    <submittedName>
        <fullName evidence="2">Uncharacterized protein</fullName>
    </submittedName>
</protein>
<dbReference type="EMBL" id="CP015243">
    <property type="protein sequence ID" value="ANF59007.1"/>
    <property type="molecule type" value="Genomic_DNA"/>
</dbReference>
<name>A0A172YIF5_9GAMM</name>
<dbReference type="Gene3D" id="1.25.40.10">
    <property type="entry name" value="Tetratricopeptide repeat domain"/>
    <property type="match status" value="1"/>
</dbReference>
<gene>
    <name evidence="2" type="ORF">A5892_17350</name>
</gene>
<dbReference type="AlphaFoldDB" id="A0A172YIF5"/>
<dbReference type="InterPro" id="IPR011990">
    <property type="entry name" value="TPR-like_helical_dom_sf"/>
</dbReference>
<proteinExistence type="predicted"/>
<evidence type="ECO:0000256" key="1">
    <source>
        <dbReference type="SAM" id="MobiDB-lite"/>
    </source>
</evidence>
<evidence type="ECO:0000313" key="2">
    <source>
        <dbReference type="EMBL" id="ANF59007.1"/>
    </source>
</evidence>
<feature type="region of interest" description="Disordered" evidence="1">
    <location>
        <begin position="186"/>
        <end position="206"/>
    </location>
</feature>
<dbReference type="SUPFAM" id="SSF48452">
    <property type="entry name" value="TPR-like"/>
    <property type="match status" value="1"/>
</dbReference>
<accession>A0A172YIF5</accession>
<reference evidence="2 3" key="1">
    <citation type="submission" date="2016-04" db="EMBL/GenBank/DDBJ databases">
        <title>Complete Genome Sequence of Halotalea alkalilenta IHB B 13600.</title>
        <authorList>
            <person name="Swarnkar M.K."/>
            <person name="Sharma A."/>
            <person name="Kaushal K."/>
            <person name="Soni R."/>
            <person name="Rana S."/>
            <person name="Singh A.K."/>
            <person name="Gulati A."/>
        </authorList>
    </citation>
    <scope>NUCLEOTIDE SEQUENCE [LARGE SCALE GENOMIC DNA]</scope>
    <source>
        <strain evidence="2 3">IHB B 13600</strain>
    </source>
</reference>
<feature type="compositionally biased region" description="Polar residues" evidence="1">
    <location>
        <begin position="189"/>
        <end position="206"/>
    </location>
</feature>
<keyword evidence="3" id="KW-1185">Reference proteome</keyword>
<organism evidence="2 3">
    <name type="scientific">Halotalea alkalilenta</name>
    <dbReference type="NCBI Taxonomy" id="376489"/>
    <lineage>
        <taxon>Bacteria</taxon>
        <taxon>Pseudomonadati</taxon>
        <taxon>Pseudomonadota</taxon>
        <taxon>Gammaproteobacteria</taxon>
        <taxon>Oceanospirillales</taxon>
        <taxon>Halomonadaceae</taxon>
        <taxon>Halotalea</taxon>
    </lineage>
</organism>
<evidence type="ECO:0000313" key="3">
    <source>
        <dbReference type="Proteomes" id="UP000077875"/>
    </source>
</evidence>
<dbReference type="KEGG" id="haa:A5892_17350"/>
<dbReference type="STRING" id="376489.A5892_17350"/>